<dbReference type="FunFam" id="1.10.630.10:FF:000029">
    <property type="entry name" value="Cytochrome P450 734A1"/>
    <property type="match status" value="1"/>
</dbReference>
<evidence type="ECO:0000256" key="10">
    <source>
        <dbReference type="ARBA" id="ARBA00023136"/>
    </source>
</evidence>
<dbReference type="SUPFAM" id="SSF48264">
    <property type="entry name" value="Cytochrome P450"/>
    <property type="match status" value="3"/>
</dbReference>
<dbReference type="PRINTS" id="PR00463">
    <property type="entry name" value="EP450I"/>
</dbReference>
<dbReference type="GO" id="GO:0016114">
    <property type="term" value="P:terpenoid biosynthetic process"/>
    <property type="evidence" value="ECO:0007669"/>
    <property type="project" value="UniProtKB-ARBA"/>
</dbReference>
<evidence type="ECO:0000256" key="3">
    <source>
        <dbReference type="ARBA" id="ARBA00022617"/>
    </source>
</evidence>
<dbReference type="InterPro" id="IPR001128">
    <property type="entry name" value="Cyt_P450"/>
</dbReference>
<evidence type="ECO:0000256" key="7">
    <source>
        <dbReference type="ARBA" id="ARBA00023002"/>
    </source>
</evidence>
<dbReference type="GO" id="GO:0016020">
    <property type="term" value="C:membrane"/>
    <property type="evidence" value="ECO:0007669"/>
    <property type="project" value="UniProtKB-SubCell"/>
</dbReference>
<dbReference type="InterPro" id="IPR036396">
    <property type="entry name" value="Cyt_P450_sf"/>
</dbReference>
<evidence type="ECO:0000256" key="8">
    <source>
        <dbReference type="ARBA" id="ARBA00023004"/>
    </source>
</evidence>
<dbReference type="GO" id="GO:0020037">
    <property type="term" value="F:heme binding"/>
    <property type="evidence" value="ECO:0007669"/>
    <property type="project" value="InterPro"/>
</dbReference>
<dbReference type="EMBL" id="PNBA02000012">
    <property type="protein sequence ID" value="KAG6404930.1"/>
    <property type="molecule type" value="Genomic_DNA"/>
</dbReference>
<dbReference type="GO" id="GO:0009820">
    <property type="term" value="P:alkaloid metabolic process"/>
    <property type="evidence" value="ECO:0007669"/>
    <property type="project" value="UniProtKB-ARBA"/>
</dbReference>
<sequence>MILHEVLRLYPPIVMLARHTDKADASGKVTIPAGVQLMLPVLLLHHDVETWGPDAKEFNPERFAQGVSGATKGQLTYLPFRPKKLEKFLRQQGSHGNSYKLFHGDLTEMKAATREAMSIPINFSNDIFPRASPFYHKALQKYEIMSKNYVFPKPHGRPVKRLIARGLASLEADKWSKHRKLINPAFHVDKLKHMVPSFYLSCGDMLSKWDEIVGNEGCCEVDVLPHLQTMTSDVISRTAFGSSCEEGRKISRLQSEQTKRTVGEDRSIHIPGYSRAQYGGDDAKEFKPERFGDIGVAKGAYFPFGWGPRICIGKNFAMLEAKMAIAMIVQRYSFQLSPAYSHAPPTISIAFVALIYLWKFLDWVWFTPKKLEKILRQQGFKGNSYKLYYGDFKEIGRITGEALSKPMEFTNDIQPRATSIYHQATKKYGENNFIWFGPRPAVSITDPEIIREIFSKNNVYLKPSGNPVARMFKGLATYEKEKWAKHRKLINPAFHVEKLKHMVPAFHASTVEMLNKWDAIVPDGGSCEVDVWPHLQTMTSDVISRTAFGSSYEEGTEIFQLQRKQVELIIEAGRHMPVPGWLPTKNNRKMKEVVAEVESRVLRIINKRMKAMEAGEPSSDDLLGILLESNAKEIKEHGNASGMTMEDVMEECKVFYFAGQETSASMLVWTMILLSKHEDWQARARDEVLQVFGKRKPEYQELNHLKVMNMILNECLRVYSPPTTLTRFTHNEANFGKYRIPAGVQLVLPVLAVHHDKQLWGDDATSFKPERFAEGVSKATQGQPKFIPFGSGPRVCIGQNFAMLEVKMAMVLILQNYSFKLSPSYSHAPHALITLQPQFGAHLILTKL</sequence>
<dbReference type="GO" id="GO:0009753">
    <property type="term" value="P:response to jasmonic acid"/>
    <property type="evidence" value="ECO:0007669"/>
    <property type="project" value="UniProtKB-ARBA"/>
</dbReference>
<dbReference type="GO" id="GO:0005506">
    <property type="term" value="F:iron ion binding"/>
    <property type="evidence" value="ECO:0007669"/>
    <property type="project" value="InterPro"/>
</dbReference>
<keyword evidence="7" id="KW-0560">Oxidoreductase</keyword>
<dbReference type="PANTHER" id="PTHR24282:SF255">
    <property type="entry name" value="CYTOCHROME P450 72A11-RELATED"/>
    <property type="match status" value="1"/>
</dbReference>
<dbReference type="InterPro" id="IPR050665">
    <property type="entry name" value="Cytochrome_P450_Monooxygen"/>
</dbReference>
<dbReference type="CDD" id="cd20642">
    <property type="entry name" value="CYP72"/>
    <property type="match status" value="1"/>
</dbReference>
<evidence type="ECO:0000313" key="13">
    <source>
        <dbReference type="Proteomes" id="UP000298416"/>
    </source>
</evidence>
<evidence type="ECO:0000256" key="5">
    <source>
        <dbReference type="ARBA" id="ARBA00022723"/>
    </source>
</evidence>
<dbReference type="PANTHER" id="PTHR24282">
    <property type="entry name" value="CYTOCHROME P450 FAMILY MEMBER"/>
    <property type="match status" value="1"/>
</dbReference>
<gene>
    <name evidence="12" type="ORF">SASPL_132507</name>
</gene>
<dbReference type="Gene3D" id="1.10.630.10">
    <property type="entry name" value="Cytochrome P450"/>
    <property type="match status" value="4"/>
</dbReference>
<protein>
    <recommendedName>
        <fullName evidence="14">Cytochrome P450</fullName>
    </recommendedName>
</protein>
<comment type="similarity">
    <text evidence="2">Belongs to the cytochrome P450 family.</text>
</comment>
<organism evidence="12">
    <name type="scientific">Salvia splendens</name>
    <name type="common">Scarlet sage</name>
    <dbReference type="NCBI Taxonomy" id="180675"/>
    <lineage>
        <taxon>Eukaryota</taxon>
        <taxon>Viridiplantae</taxon>
        <taxon>Streptophyta</taxon>
        <taxon>Embryophyta</taxon>
        <taxon>Tracheophyta</taxon>
        <taxon>Spermatophyta</taxon>
        <taxon>Magnoliopsida</taxon>
        <taxon>eudicotyledons</taxon>
        <taxon>Gunneridae</taxon>
        <taxon>Pentapetalae</taxon>
        <taxon>asterids</taxon>
        <taxon>lamiids</taxon>
        <taxon>Lamiales</taxon>
        <taxon>Lamiaceae</taxon>
        <taxon>Nepetoideae</taxon>
        <taxon>Mentheae</taxon>
        <taxon>Salviinae</taxon>
        <taxon>Salvia</taxon>
        <taxon>Salvia subgen. Calosphace</taxon>
        <taxon>core Calosphace</taxon>
    </lineage>
</organism>
<feature type="binding site" description="axial binding residue" evidence="11">
    <location>
        <position position="796"/>
    </location>
    <ligand>
        <name>heme</name>
        <dbReference type="ChEBI" id="CHEBI:30413"/>
    </ligand>
    <ligandPart>
        <name>Fe</name>
        <dbReference type="ChEBI" id="CHEBI:18248"/>
    </ligandPart>
</feature>
<keyword evidence="9" id="KW-0503">Monooxygenase</keyword>
<evidence type="ECO:0000256" key="2">
    <source>
        <dbReference type="ARBA" id="ARBA00010617"/>
    </source>
</evidence>
<dbReference type="GO" id="GO:0016712">
    <property type="term" value="F:oxidoreductase activity, acting on paired donors, with incorporation or reduction of molecular oxygen, reduced flavin or flavoprotein as one donor, and incorporation of one atom of oxygen"/>
    <property type="evidence" value="ECO:0007669"/>
    <property type="project" value="UniProtKB-ARBA"/>
</dbReference>
<dbReference type="Proteomes" id="UP000298416">
    <property type="component" value="Unassembled WGS sequence"/>
</dbReference>
<name>A0A8X8X353_SALSN</name>
<comment type="caution">
    <text evidence="12">The sequence shown here is derived from an EMBL/GenBank/DDBJ whole genome shotgun (WGS) entry which is preliminary data.</text>
</comment>
<dbReference type="AlphaFoldDB" id="A0A8X8X353"/>
<accession>A0A8X8X353</accession>
<comment type="subcellular location">
    <subcellularLocation>
        <location evidence="1">Membrane</location>
        <topology evidence="1">Single-pass membrane protein</topology>
    </subcellularLocation>
</comment>
<evidence type="ECO:0000256" key="6">
    <source>
        <dbReference type="ARBA" id="ARBA00022989"/>
    </source>
</evidence>
<dbReference type="PRINTS" id="PR00385">
    <property type="entry name" value="P450"/>
</dbReference>
<dbReference type="PROSITE" id="PS00086">
    <property type="entry name" value="CYTOCHROME_P450"/>
    <property type="match status" value="2"/>
</dbReference>
<dbReference type="InterPro" id="IPR002401">
    <property type="entry name" value="Cyt_P450_E_grp-I"/>
</dbReference>
<keyword evidence="3 11" id="KW-0349">Heme</keyword>
<evidence type="ECO:0000256" key="11">
    <source>
        <dbReference type="PIRSR" id="PIRSR602401-1"/>
    </source>
</evidence>
<evidence type="ECO:0000313" key="12">
    <source>
        <dbReference type="EMBL" id="KAG6404930.1"/>
    </source>
</evidence>
<dbReference type="Pfam" id="PF00067">
    <property type="entry name" value="p450"/>
    <property type="match status" value="4"/>
</dbReference>
<proteinExistence type="inferred from homology"/>
<evidence type="ECO:0000256" key="9">
    <source>
        <dbReference type="ARBA" id="ARBA00023033"/>
    </source>
</evidence>
<dbReference type="InterPro" id="IPR017972">
    <property type="entry name" value="Cyt_P450_CS"/>
</dbReference>
<comment type="cofactor">
    <cofactor evidence="11">
        <name>heme</name>
        <dbReference type="ChEBI" id="CHEBI:30413"/>
    </cofactor>
</comment>
<evidence type="ECO:0000256" key="4">
    <source>
        <dbReference type="ARBA" id="ARBA00022692"/>
    </source>
</evidence>
<keyword evidence="13" id="KW-1185">Reference proteome</keyword>
<keyword evidence="4" id="KW-0812">Transmembrane</keyword>
<evidence type="ECO:0000256" key="1">
    <source>
        <dbReference type="ARBA" id="ARBA00004167"/>
    </source>
</evidence>
<keyword evidence="5 11" id="KW-0479">Metal-binding</keyword>
<evidence type="ECO:0008006" key="14">
    <source>
        <dbReference type="Google" id="ProtNLM"/>
    </source>
</evidence>
<reference evidence="12" key="2">
    <citation type="submission" date="2020-08" db="EMBL/GenBank/DDBJ databases">
        <title>Plant Genome Project.</title>
        <authorList>
            <person name="Zhang R.-G."/>
        </authorList>
    </citation>
    <scope>NUCLEOTIDE SEQUENCE</scope>
    <source>
        <strain evidence="12">Huo1</strain>
        <tissue evidence="12">Leaf</tissue>
    </source>
</reference>
<keyword evidence="8 11" id="KW-0408">Iron</keyword>
<keyword evidence="6" id="KW-1133">Transmembrane helix</keyword>
<keyword evidence="10" id="KW-0472">Membrane</keyword>
<reference evidence="12" key="1">
    <citation type="submission" date="2018-01" db="EMBL/GenBank/DDBJ databases">
        <authorList>
            <person name="Mao J.F."/>
        </authorList>
    </citation>
    <scope>NUCLEOTIDE SEQUENCE</scope>
    <source>
        <strain evidence="12">Huo1</strain>
        <tissue evidence="12">Leaf</tissue>
    </source>
</reference>